<accession>M3CB24</accession>
<dbReference type="EMBL" id="KB456270">
    <property type="protein sequence ID" value="EMF09035.1"/>
    <property type="molecule type" value="Genomic_DNA"/>
</dbReference>
<dbReference type="OMA" id="GWRTREH"/>
<evidence type="ECO:0000313" key="2">
    <source>
        <dbReference type="EMBL" id="EMF09035.1"/>
    </source>
</evidence>
<feature type="compositionally biased region" description="Low complexity" evidence="1">
    <location>
        <begin position="164"/>
        <end position="176"/>
    </location>
</feature>
<dbReference type="OrthoDB" id="4779541at2759"/>
<feature type="compositionally biased region" description="Low complexity" evidence="1">
    <location>
        <begin position="551"/>
        <end position="561"/>
    </location>
</feature>
<feature type="compositionally biased region" description="Low complexity" evidence="1">
    <location>
        <begin position="242"/>
        <end position="252"/>
    </location>
</feature>
<feature type="compositionally biased region" description="Low complexity" evidence="1">
    <location>
        <begin position="46"/>
        <end position="56"/>
    </location>
</feature>
<dbReference type="HOGENOM" id="CLU_555645_0_0_1"/>
<proteinExistence type="predicted"/>
<feature type="region of interest" description="Disordered" evidence="1">
    <location>
        <begin position="164"/>
        <end position="472"/>
    </location>
</feature>
<dbReference type="RefSeq" id="XP_016757156.1">
    <property type="nucleotide sequence ID" value="XM_016907105.1"/>
</dbReference>
<feature type="compositionally biased region" description="Polar residues" evidence="1">
    <location>
        <begin position="299"/>
        <end position="309"/>
    </location>
</feature>
<organism evidence="2 3">
    <name type="scientific">Sphaerulina musiva (strain SO2202)</name>
    <name type="common">Poplar stem canker fungus</name>
    <name type="synonym">Septoria musiva</name>
    <dbReference type="NCBI Taxonomy" id="692275"/>
    <lineage>
        <taxon>Eukaryota</taxon>
        <taxon>Fungi</taxon>
        <taxon>Dikarya</taxon>
        <taxon>Ascomycota</taxon>
        <taxon>Pezizomycotina</taxon>
        <taxon>Dothideomycetes</taxon>
        <taxon>Dothideomycetidae</taxon>
        <taxon>Mycosphaerellales</taxon>
        <taxon>Mycosphaerellaceae</taxon>
        <taxon>Sphaerulina</taxon>
    </lineage>
</organism>
<evidence type="ECO:0000256" key="1">
    <source>
        <dbReference type="SAM" id="MobiDB-lite"/>
    </source>
</evidence>
<sequence length="578" mass="59322">MVNKLQKRNPSTERVPTDGSDTDTMQAKRERSRLSGIFGRKKDKTSSSPQSTNASSDLLAPSSTTATNPSADLTAPNTNTSANYETGNSSSTVPTAVSPMSGPVHDSAYASSDAPSNSRSEKSNNIVPLHNEGQIEGVNKDRNLAVNKTTGAVLDEDTGEVVSTVTTTTTTTTTTTLVRGKDGKKEIKTEVNTLPAGSSTTAAAAPPSERSGSRPREASVVSEMPANPAPTRSSTDVPPALPSSTTATRANTPPAPTPLQISKQSLPPIAPNLPTRSPKRLSREFDRPPLETVEPLPSSPVTGATSGVTPSHPSRPLAPSPAPAAPASAPPAPPFLQDAQRHSPSSGWKAWAQGQQQSGTQGEAQQGTPAPFPPPPRSPSAAPSYPHGPEDYPNYTTSSSAGPANASHLAPNAAMLHPAGNPHDSYGYTPGPPSSYGGLSTIESMSEESSIAPSASASQAPSAAPSAAATTSTLGSLRAAAKGIHGVGETLRGTLNNEIDTRFPRKNAEKAAIANAKNQAALERGKGEMAGLQPWENVSRFGGGGGGADGSGASASSSSLGRWGWRTREHSIPRKPVP</sequence>
<evidence type="ECO:0000313" key="3">
    <source>
        <dbReference type="Proteomes" id="UP000016931"/>
    </source>
</evidence>
<feature type="compositionally biased region" description="Polar residues" evidence="1">
    <location>
        <begin position="109"/>
        <end position="126"/>
    </location>
</feature>
<dbReference type="GeneID" id="27904242"/>
<feature type="compositionally biased region" description="Gly residues" evidence="1">
    <location>
        <begin position="541"/>
        <end position="550"/>
    </location>
</feature>
<feature type="region of interest" description="Disordered" evidence="1">
    <location>
        <begin position="535"/>
        <end position="578"/>
    </location>
</feature>
<dbReference type="STRING" id="692275.M3CB24"/>
<dbReference type="AlphaFoldDB" id="M3CB24"/>
<dbReference type="eggNOG" id="ENOG502SQEJ">
    <property type="taxonomic scope" value="Eukaryota"/>
</dbReference>
<gene>
    <name evidence="2" type="ORF">SEPMUDRAFT_151889</name>
</gene>
<protein>
    <submittedName>
        <fullName evidence="2">Uncharacterized protein</fullName>
    </submittedName>
</protein>
<feature type="compositionally biased region" description="Basic and acidic residues" evidence="1">
    <location>
        <begin position="179"/>
        <end position="189"/>
    </location>
</feature>
<keyword evidence="3" id="KW-1185">Reference proteome</keyword>
<dbReference type="Proteomes" id="UP000016931">
    <property type="component" value="Unassembled WGS sequence"/>
</dbReference>
<feature type="compositionally biased region" description="Low complexity" evidence="1">
    <location>
        <begin position="425"/>
        <end position="472"/>
    </location>
</feature>
<feature type="compositionally biased region" description="Pro residues" evidence="1">
    <location>
        <begin position="316"/>
        <end position="334"/>
    </location>
</feature>
<feature type="compositionally biased region" description="Low complexity" evidence="1">
    <location>
        <begin position="193"/>
        <end position="208"/>
    </location>
</feature>
<feature type="compositionally biased region" description="Polar residues" evidence="1">
    <location>
        <begin position="61"/>
        <end position="95"/>
    </location>
</feature>
<name>M3CB24_SPHMS</name>
<reference evidence="2 3" key="1">
    <citation type="journal article" date="2012" name="PLoS Pathog.">
        <title>Diverse lifestyles and strategies of plant pathogenesis encoded in the genomes of eighteen Dothideomycetes fungi.</title>
        <authorList>
            <person name="Ohm R.A."/>
            <person name="Feau N."/>
            <person name="Henrissat B."/>
            <person name="Schoch C.L."/>
            <person name="Horwitz B.A."/>
            <person name="Barry K.W."/>
            <person name="Condon B.J."/>
            <person name="Copeland A.C."/>
            <person name="Dhillon B."/>
            <person name="Glaser F."/>
            <person name="Hesse C.N."/>
            <person name="Kosti I."/>
            <person name="LaButti K."/>
            <person name="Lindquist E.A."/>
            <person name="Lucas S."/>
            <person name="Salamov A.A."/>
            <person name="Bradshaw R.E."/>
            <person name="Ciuffetti L."/>
            <person name="Hamelin R.C."/>
            <person name="Kema G.H.J."/>
            <person name="Lawrence C."/>
            <person name="Scott J.A."/>
            <person name="Spatafora J.W."/>
            <person name="Turgeon B.G."/>
            <person name="de Wit P.J.G.M."/>
            <person name="Zhong S."/>
            <person name="Goodwin S.B."/>
            <person name="Grigoriev I.V."/>
        </authorList>
    </citation>
    <scope>NUCLEOTIDE SEQUENCE [LARGE SCALE GENOMIC DNA]</scope>
    <source>
        <strain evidence="2 3">SO2202</strain>
    </source>
</reference>
<feature type="region of interest" description="Disordered" evidence="1">
    <location>
        <begin position="1"/>
        <end position="143"/>
    </location>
</feature>
<feature type="compositionally biased region" description="Low complexity" evidence="1">
    <location>
        <begin position="353"/>
        <end position="369"/>
    </location>
</feature>